<dbReference type="KEGG" id="more:E1B28_011022"/>
<comment type="caution">
    <text evidence="1">The sequence shown here is derived from an EMBL/GenBank/DDBJ whole genome shotgun (WGS) entry which is preliminary data.</text>
</comment>
<reference evidence="1" key="1">
    <citation type="journal article" date="2021" name="Genome Biol. Evol.">
        <title>The assembled and annotated genome of the fairy-ring fungus Marasmius oreades.</title>
        <authorList>
            <person name="Hiltunen M."/>
            <person name="Ament-Velasquez S.L."/>
            <person name="Johannesson H."/>
        </authorList>
    </citation>
    <scope>NUCLEOTIDE SEQUENCE</scope>
    <source>
        <strain evidence="1">03SP1</strain>
    </source>
</reference>
<dbReference type="Proteomes" id="UP001049176">
    <property type="component" value="Chromosome 7"/>
</dbReference>
<evidence type="ECO:0000313" key="1">
    <source>
        <dbReference type="EMBL" id="KAG7089325.1"/>
    </source>
</evidence>
<dbReference type="AlphaFoldDB" id="A0A9P7RTB8"/>
<gene>
    <name evidence="1" type="ORF">E1B28_011022</name>
</gene>
<dbReference type="EMBL" id="CM032187">
    <property type="protein sequence ID" value="KAG7089325.1"/>
    <property type="molecule type" value="Genomic_DNA"/>
</dbReference>
<accession>A0A9P7RTB8</accession>
<keyword evidence="2" id="KW-1185">Reference proteome</keyword>
<dbReference type="GeneID" id="66080097"/>
<sequence>MSWIDDASYRPLYYASRPGAVDRPSTITLTAPPEHIEGWQSRADRYRESGDMVRAEAYQADIDRLGDPEQLPWGDFLLSFSQEKLDFIYWDTHFGRNYLYDFNVMPADLSPTAYYDWKSVGVQIFSVDPFGNKREMVCFRELALTAIAGQKLLVKFPVDNNVSGVYESRLIQLQSDEPVPIMAAY</sequence>
<protein>
    <submittedName>
        <fullName evidence="1">Uncharacterized protein</fullName>
    </submittedName>
</protein>
<name>A0A9P7RTB8_9AGAR</name>
<organism evidence="1 2">
    <name type="scientific">Marasmius oreades</name>
    <name type="common">fairy-ring Marasmius</name>
    <dbReference type="NCBI Taxonomy" id="181124"/>
    <lineage>
        <taxon>Eukaryota</taxon>
        <taxon>Fungi</taxon>
        <taxon>Dikarya</taxon>
        <taxon>Basidiomycota</taxon>
        <taxon>Agaricomycotina</taxon>
        <taxon>Agaricomycetes</taxon>
        <taxon>Agaricomycetidae</taxon>
        <taxon>Agaricales</taxon>
        <taxon>Marasmiineae</taxon>
        <taxon>Marasmiaceae</taxon>
        <taxon>Marasmius</taxon>
    </lineage>
</organism>
<dbReference type="RefSeq" id="XP_043005795.1">
    <property type="nucleotide sequence ID" value="XM_043156011.1"/>
</dbReference>
<proteinExistence type="predicted"/>
<evidence type="ECO:0000313" key="2">
    <source>
        <dbReference type="Proteomes" id="UP001049176"/>
    </source>
</evidence>